<protein>
    <recommendedName>
        <fullName evidence="1">C-type lectin domain-containing protein</fullName>
    </recommendedName>
</protein>
<dbReference type="Gene3D" id="3.10.100.10">
    <property type="entry name" value="Mannose-Binding Protein A, subunit A"/>
    <property type="match status" value="1"/>
</dbReference>
<reference evidence="3" key="1">
    <citation type="submission" date="2014-01" db="EMBL/GenBank/DDBJ databases">
        <title>The Genome Sequence of Anopheles farauti FAR1 (V2).</title>
        <authorList>
            <consortium name="The Broad Institute Genomics Platform"/>
            <person name="Neafsey D.E."/>
            <person name="Besansky N."/>
            <person name="Howell P."/>
            <person name="Walton C."/>
            <person name="Young S.K."/>
            <person name="Zeng Q."/>
            <person name="Gargeya S."/>
            <person name="Fitzgerald M."/>
            <person name="Haas B."/>
            <person name="Abouelleil A."/>
            <person name="Allen A.W."/>
            <person name="Alvarado L."/>
            <person name="Arachchi H.M."/>
            <person name="Berlin A.M."/>
            <person name="Chapman S.B."/>
            <person name="Gainer-Dewar J."/>
            <person name="Goldberg J."/>
            <person name="Griggs A."/>
            <person name="Gujja S."/>
            <person name="Hansen M."/>
            <person name="Howarth C."/>
            <person name="Imamovic A."/>
            <person name="Ireland A."/>
            <person name="Larimer J."/>
            <person name="McCowan C."/>
            <person name="Murphy C."/>
            <person name="Pearson M."/>
            <person name="Poon T.W."/>
            <person name="Priest M."/>
            <person name="Roberts A."/>
            <person name="Saif S."/>
            <person name="Shea T."/>
            <person name="Sisk P."/>
            <person name="Sykes S."/>
            <person name="Wortman J."/>
            <person name="Nusbaum C."/>
            <person name="Birren B."/>
        </authorList>
    </citation>
    <scope>NUCLEOTIDE SEQUENCE [LARGE SCALE GENOMIC DNA]</scope>
    <source>
        <strain evidence="3">FAR1</strain>
    </source>
</reference>
<dbReference type="EMBL" id="AXCN02001820">
    <property type="status" value="NOT_ANNOTATED_CDS"/>
    <property type="molecule type" value="Genomic_DNA"/>
</dbReference>
<dbReference type="InterPro" id="IPR016186">
    <property type="entry name" value="C-type_lectin-like/link_sf"/>
</dbReference>
<evidence type="ECO:0000259" key="1">
    <source>
        <dbReference type="PROSITE" id="PS50041"/>
    </source>
</evidence>
<organism evidence="2 3">
    <name type="scientific">Anopheles farauti</name>
    <dbReference type="NCBI Taxonomy" id="69004"/>
    <lineage>
        <taxon>Eukaryota</taxon>
        <taxon>Metazoa</taxon>
        <taxon>Ecdysozoa</taxon>
        <taxon>Arthropoda</taxon>
        <taxon>Hexapoda</taxon>
        <taxon>Insecta</taxon>
        <taxon>Pterygota</taxon>
        <taxon>Neoptera</taxon>
        <taxon>Endopterygota</taxon>
        <taxon>Diptera</taxon>
        <taxon>Nematocera</taxon>
        <taxon>Culicoidea</taxon>
        <taxon>Culicidae</taxon>
        <taxon>Anophelinae</taxon>
        <taxon>Anopheles</taxon>
    </lineage>
</organism>
<dbReference type="InterPro" id="IPR001304">
    <property type="entry name" value="C-type_lectin-like"/>
</dbReference>
<feature type="domain" description="C-type lectin" evidence="1">
    <location>
        <begin position="114"/>
        <end position="210"/>
    </location>
</feature>
<dbReference type="STRING" id="69004.A0A182Q365"/>
<dbReference type="SMART" id="SM00034">
    <property type="entry name" value="CLECT"/>
    <property type="match status" value="1"/>
</dbReference>
<dbReference type="PANTHER" id="PTHR22803">
    <property type="entry name" value="MANNOSE, PHOSPHOLIPASE, LECTIN RECEPTOR RELATED"/>
    <property type="match status" value="1"/>
</dbReference>
<evidence type="ECO:0000313" key="2">
    <source>
        <dbReference type="EnsemblMetazoa" id="AFAF002166-PA"/>
    </source>
</evidence>
<dbReference type="CDD" id="cd00037">
    <property type="entry name" value="CLECT"/>
    <property type="match status" value="1"/>
</dbReference>
<dbReference type="SUPFAM" id="SSF56436">
    <property type="entry name" value="C-type lectin-like"/>
    <property type="match status" value="1"/>
</dbReference>
<keyword evidence="3" id="KW-1185">Reference proteome</keyword>
<proteinExistence type="predicted"/>
<dbReference type="EnsemblMetazoa" id="AFAF002166-RA">
    <property type="protein sequence ID" value="AFAF002166-PA"/>
    <property type="gene ID" value="AFAF002166"/>
</dbReference>
<dbReference type="InterPro" id="IPR016187">
    <property type="entry name" value="CTDL_fold"/>
</dbReference>
<evidence type="ECO:0000313" key="3">
    <source>
        <dbReference type="Proteomes" id="UP000075886"/>
    </source>
</evidence>
<dbReference type="Proteomes" id="UP000075886">
    <property type="component" value="Unassembled WGS sequence"/>
</dbReference>
<accession>A0A182Q365</accession>
<dbReference type="InterPro" id="IPR050111">
    <property type="entry name" value="C-type_lectin/snaclec_domain"/>
</dbReference>
<reference evidence="2" key="2">
    <citation type="submission" date="2020-05" db="UniProtKB">
        <authorList>
            <consortium name="EnsemblMetazoa"/>
        </authorList>
    </citation>
    <scope>IDENTIFICATION</scope>
    <source>
        <strain evidence="2">FAR1</strain>
    </source>
</reference>
<dbReference type="AlphaFoldDB" id="A0A182Q365"/>
<dbReference type="PROSITE" id="PS50041">
    <property type="entry name" value="C_TYPE_LECTIN_2"/>
    <property type="match status" value="1"/>
</dbReference>
<sequence length="260" mass="28225">MQCSVPPWLFGSVDAQLVYPLMIPIGTFLDSQIHDPSMPLSVPESHHPSEVLLSRCRRCQIAALGNALGPRLVQWHLGVVDGVAKGARCGQDQWHNADESKHDQAGVHDGYKNYVAYKQANISYFGAWQTCRLYGGHLASIESADENARVVATIKAAGNSAKEWYIGLTDMGIEGRFIWIGLNKELNSMSYNNWNTGEPNNVGNEDCTVIGSDAAVGGPGQALLGSFASQLTYPLRLPTGRLEVTQIHDPSRPASLPAIQ</sequence>
<name>A0A182Q365_9DIPT</name>
<dbReference type="Pfam" id="PF00059">
    <property type="entry name" value="Lectin_C"/>
    <property type="match status" value="1"/>
</dbReference>
<dbReference type="VEuPathDB" id="VectorBase:AFAF002166"/>